<keyword evidence="2" id="KW-1185">Reference proteome</keyword>
<dbReference type="CDD" id="cd09022">
    <property type="entry name" value="Aldose_epim_Ec_YihR"/>
    <property type="match status" value="1"/>
</dbReference>
<dbReference type="EMBL" id="JAATVY010000022">
    <property type="protein sequence ID" value="NJC72859.1"/>
    <property type="molecule type" value="Genomic_DNA"/>
</dbReference>
<dbReference type="Pfam" id="PF01263">
    <property type="entry name" value="Aldose_epim"/>
    <property type="match status" value="1"/>
</dbReference>
<proteinExistence type="predicted"/>
<protein>
    <submittedName>
        <fullName evidence="1">Aldose 1-epimerase family protein</fullName>
    </submittedName>
</protein>
<dbReference type="InterPro" id="IPR008183">
    <property type="entry name" value="Aldose_1/G6P_1-epimerase"/>
</dbReference>
<evidence type="ECO:0000313" key="2">
    <source>
        <dbReference type="Proteomes" id="UP000722989"/>
    </source>
</evidence>
<accession>A0ABX0Y6D3</accession>
<gene>
    <name evidence="1" type="ORF">HC031_24520</name>
</gene>
<name>A0ABX0Y6D3_9ACTN</name>
<dbReference type="RefSeq" id="WP_167927762.1">
    <property type="nucleotide sequence ID" value="NZ_JAATVY010000022.1"/>
</dbReference>
<dbReference type="InterPro" id="IPR014718">
    <property type="entry name" value="GH-type_carb-bd"/>
</dbReference>
<organism evidence="1 2">
    <name type="scientific">Planosporangium thailandense</name>
    <dbReference type="NCBI Taxonomy" id="765197"/>
    <lineage>
        <taxon>Bacteria</taxon>
        <taxon>Bacillati</taxon>
        <taxon>Actinomycetota</taxon>
        <taxon>Actinomycetes</taxon>
        <taxon>Micromonosporales</taxon>
        <taxon>Micromonosporaceae</taxon>
        <taxon>Planosporangium</taxon>
    </lineage>
</organism>
<evidence type="ECO:0000313" key="1">
    <source>
        <dbReference type="EMBL" id="NJC72859.1"/>
    </source>
</evidence>
<reference evidence="1 2" key="1">
    <citation type="submission" date="2020-03" db="EMBL/GenBank/DDBJ databases">
        <title>WGS of the type strain of Planosporangium spp.</title>
        <authorList>
            <person name="Thawai C."/>
        </authorList>
    </citation>
    <scope>NUCLEOTIDE SEQUENCE [LARGE SCALE GENOMIC DNA]</scope>
    <source>
        <strain evidence="1 2">TBRC 5610</strain>
    </source>
</reference>
<comment type="caution">
    <text evidence="1">The sequence shown here is derived from an EMBL/GenBank/DDBJ whole genome shotgun (WGS) entry which is preliminary data.</text>
</comment>
<dbReference type="Gene3D" id="2.70.98.10">
    <property type="match status" value="1"/>
</dbReference>
<dbReference type="Proteomes" id="UP000722989">
    <property type="component" value="Unassembled WGS sequence"/>
</dbReference>
<dbReference type="InterPro" id="IPR037480">
    <property type="entry name" value="YihR-like"/>
</dbReference>
<dbReference type="InterPro" id="IPR011013">
    <property type="entry name" value="Gal_mutarotase_sf_dom"/>
</dbReference>
<dbReference type="SUPFAM" id="SSF74650">
    <property type="entry name" value="Galactose mutarotase-like"/>
    <property type="match status" value="1"/>
</dbReference>
<sequence>MDTLTQLPSGTQWTIEADGHRATVVEVGGGLREYRAGGVDVLFGYAADEICPASAGKVLAPWPNRIRDGRYSFGGDVHQLTLTEPARHNAIHGLVNWARWRRVEATGSSVTVEYEVVPQPGYPWPLVLRTTWSVGTDGLVAEHTATNAGAGPCPFGLATHPYVQVPGVRVDDLLLRVPGRSRLLVDGRMLPIGAAKVAGSEYDFTQPKPIGELALDTAFGDVDRDADGRSAVTLTTADGRGAEVWADGAFGWWQVFTSDSLAPDRHRRSVAIEPMTCPPDAFRSGRDVVVIQPGETWRGRWGIRPLPGVSA</sequence>